<dbReference type="KEGG" id="pcol:F1325_15200"/>
<organism evidence="2 3">
    <name type="scientific">Proteus columbae</name>
    <dbReference type="NCBI Taxonomy" id="1987580"/>
    <lineage>
        <taxon>Bacteria</taxon>
        <taxon>Pseudomonadati</taxon>
        <taxon>Pseudomonadota</taxon>
        <taxon>Gammaproteobacteria</taxon>
        <taxon>Enterobacterales</taxon>
        <taxon>Morganellaceae</taxon>
        <taxon>Proteus</taxon>
    </lineage>
</organism>
<name>A0A6I7D3Y9_9GAMM</name>
<keyword evidence="3" id="KW-1185">Reference proteome</keyword>
<dbReference type="Pfam" id="PF07362">
    <property type="entry name" value="CcdA"/>
    <property type="match status" value="1"/>
</dbReference>
<keyword evidence="1" id="KW-1277">Toxin-antitoxin system</keyword>
<dbReference type="EMBL" id="CP043925">
    <property type="protein sequence ID" value="QHN11721.1"/>
    <property type="molecule type" value="Genomic_DNA"/>
</dbReference>
<evidence type="ECO:0000256" key="1">
    <source>
        <dbReference type="ARBA" id="ARBA00022649"/>
    </source>
</evidence>
<evidence type="ECO:0000313" key="3">
    <source>
        <dbReference type="Proteomes" id="UP000464700"/>
    </source>
</evidence>
<sequence>MKTLAMSKKDKRGVNVYLTAKLVDEARALGINLSATLDQMLSDAIREKKREQWKAENKNGIQALNEFEQEMGLFTDDDEYGVI</sequence>
<proteinExistence type="predicted"/>
<dbReference type="AlphaFoldDB" id="A0A6I7D3Y9"/>
<reference evidence="2 3" key="1">
    <citation type="submission" date="2019-09" db="EMBL/GenBank/DDBJ databases">
        <title>Emergence of a chromosome-mediated tetracycline resistance gene in Proteus strain.</title>
        <authorList>
            <person name="He D."/>
            <person name="Wang L."/>
        </authorList>
    </citation>
    <scope>NUCLEOTIDE SEQUENCE [LARGE SCALE GENOMIC DNA]</scope>
    <source>
        <strain evidence="2 3">T60</strain>
    </source>
</reference>
<dbReference type="InterPro" id="IPR009956">
    <property type="entry name" value="Post-segregation_anti-tox_CcdA"/>
</dbReference>
<protein>
    <submittedName>
        <fullName evidence="2">Acetoacetyl-CoA synthase</fullName>
    </submittedName>
</protein>
<evidence type="ECO:0000313" key="2">
    <source>
        <dbReference type="EMBL" id="QHN11721.1"/>
    </source>
</evidence>
<dbReference type="RefSeq" id="WP_099074463.1">
    <property type="nucleotide sequence ID" value="NZ_CP043925.1"/>
</dbReference>
<dbReference type="Proteomes" id="UP000464700">
    <property type="component" value="Chromosome"/>
</dbReference>
<gene>
    <name evidence="2" type="ORF">F1325_15200</name>
</gene>
<accession>A0A6I7D3Y9</accession>